<dbReference type="EMBL" id="VSSQ01001341">
    <property type="protein sequence ID" value="MPM07489.1"/>
    <property type="molecule type" value="Genomic_DNA"/>
</dbReference>
<dbReference type="GO" id="GO:0005886">
    <property type="term" value="C:plasma membrane"/>
    <property type="evidence" value="ECO:0007669"/>
    <property type="project" value="UniProtKB-SubCell"/>
</dbReference>
<feature type="transmembrane region" description="Helical" evidence="7">
    <location>
        <begin position="20"/>
        <end position="42"/>
    </location>
</feature>
<dbReference type="GO" id="GO:0055085">
    <property type="term" value="P:transmembrane transport"/>
    <property type="evidence" value="ECO:0007669"/>
    <property type="project" value="InterPro"/>
</dbReference>
<accession>A0A644WUQ1</accession>
<evidence type="ECO:0000256" key="5">
    <source>
        <dbReference type="ARBA" id="ARBA00022989"/>
    </source>
</evidence>
<dbReference type="InterPro" id="IPR000515">
    <property type="entry name" value="MetI-like"/>
</dbReference>
<keyword evidence="6 7" id="KW-0472">Membrane</keyword>
<feature type="transmembrane region" description="Helical" evidence="7">
    <location>
        <begin position="138"/>
        <end position="157"/>
    </location>
</feature>
<dbReference type="InterPro" id="IPR035906">
    <property type="entry name" value="MetI-like_sf"/>
</dbReference>
<feature type="transmembrane region" description="Helical" evidence="7">
    <location>
        <begin position="269"/>
        <end position="290"/>
    </location>
</feature>
<comment type="caution">
    <text evidence="9">The sequence shown here is derived from an EMBL/GenBank/DDBJ whole genome shotgun (WGS) entry which is preliminary data.</text>
</comment>
<organism evidence="9">
    <name type="scientific">bioreactor metagenome</name>
    <dbReference type="NCBI Taxonomy" id="1076179"/>
    <lineage>
        <taxon>unclassified sequences</taxon>
        <taxon>metagenomes</taxon>
        <taxon>ecological metagenomes</taxon>
    </lineage>
</organism>
<dbReference type="AlphaFoldDB" id="A0A644WUQ1"/>
<feature type="transmembrane region" description="Helical" evidence="7">
    <location>
        <begin position="79"/>
        <end position="101"/>
    </location>
</feature>
<keyword evidence="2" id="KW-0813">Transport</keyword>
<dbReference type="Gene3D" id="1.10.3720.10">
    <property type="entry name" value="MetI-like"/>
    <property type="match status" value="1"/>
</dbReference>
<proteinExistence type="predicted"/>
<evidence type="ECO:0000256" key="1">
    <source>
        <dbReference type="ARBA" id="ARBA00004651"/>
    </source>
</evidence>
<evidence type="ECO:0000256" key="4">
    <source>
        <dbReference type="ARBA" id="ARBA00022692"/>
    </source>
</evidence>
<feature type="transmembrane region" description="Helical" evidence="7">
    <location>
        <begin position="113"/>
        <end position="132"/>
    </location>
</feature>
<feature type="domain" description="ABC transmembrane type-1" evidence="8">
    <location>
        <begin position="75"/>
        <end position="288"/>
    </location>
</feature>
<reference evidence="9" key="1">
    <citation type="submission" date="2019-08" db="EMBL/GenBank/DDBJ databases">
        <authorList>
            <person name="Kucharzyk K."/>
            <person name="Murdoch R.W."/>
            <person name="Higgins S."/>
            <person name="Loffler F."/>
        </authorList>
    </citation>
    <scope>NUCLEOTIDE SEQUENCE</scope>
</reference>
<dbReference type="PANTHER" id="PTHR30193">
    <property type="entry name" value="ABC TRANSPORTER PERMEASE PROTEIN"/>
    <property type="match status" value="1"/>
</dbReference>
<evidence type="ECO:0000313" key="9">
    <source>
        <dbReference type="EMBL" id="MPM07489.1"/>
    </source>
</evidence>
<evidence type="ECO:0000256" key="3">
    <source>
        <dbReference type="ARBA" id="ARBA00022475"/>
    </source>
</evidence>
<dbReference type="PROSITE" id="PS50928">
    <property type="entry name" value="ABC_TM1"/>
    <property type="match status" value="1"/>
</dbReference>
<evidence type="ECO:0000256" key="6">
    <source>
        <dbReference type="ARBA" id="ARBA00023136"/>
    </source>
</evidence>
<dbReference type="SUPFAM" id="SSF161098">
    <property type="entry name" value="MetI-like"/>
    <property type="match status" value="1"/>
</dbReference>
<dbReference type="InterPro" id="IPR051393">
    <property type="entry name" value="ABC_transporter_permease"/>
</dbReference>
<dbReference type="PANTHER" id="PTHR30193:SF37">
    <property type="entry name" value="INNER MEMBRANE ABC TRANSPORTER PERMEASE PROTEIN YCJO"/>
    <property type="match status" value="1"/>
</dbReference>
<evidence type="ECO:0000259" key="8">
    <source>
        <dbReference type="PROSITE" id="PS50928"/>
    </source>
</evidence>
<name>A0A644WUQ1_9ZZZZ</name>
<protein>
    <submittedName>
        <fullName evidence="9">Lactose transport system permease protein LacF</fullName>
    </submittedName>
</protein>
<keyword evidence="5 7" id="KW-1133">Transmembrane helix</keyword>
<keyword evidence="4 7" id="KW-0812">Transmembrane</keyword>
<dbReference type="Pfam" id="PF00528">
    <property type="entry name" value="BPD_transp_1"/>
    <property type="match status" value="1"/>
</dbReference>
<comment type="subcellular location">
    <subcellularLocation>
        <location evidence="1">Cell membrane</location>
        <topology evidence="1">Multi-pass membrane protein</topology>
    </subcellularLocation>
</comment>
<gene>
    <name evidence="9" type="primary">lacF_17</name>
    <name evidence="9" type="ORF">SDC9_53795</name>
</gene>
<sequence>MRMQTLKASHRREAIIGWAFIAPQMAGFIIFVLLPLASVFVYSMQEKNLLFGTSLFTGLENFRLLAKDPLFAKSLVNTLIFSAGVVPLNLVFSLLLALYLGGGRTGTRFVRGIIFLPVVTSGVAWAIVWKYLLQGGDAGPVNAFLSFFGITGPNWLFEKGWAMSSVIVTRVMKNLGMNVLIFMGAVLNMPGDVIEAARIDGAKRFTLFFKIKLPLLMPTVMMVTIVTIIGSMRVFDTIKLMTDGGPEGSTMVMVYYIYHQAFRMFDTGFASALAVVLFLIVLLLTVIQWVTRKRISYYEN</sequence>
<keyword evidence="3" id="KW-1003">Cell membrane</keyword>
<feature type="transmembrane region" description="Helical" evidence="7">
    <location>
        <begin position="213"/>
        <end position="235"/>
    </location>
</feature>
<evidence type="ECO:0000256" key="7">
    <source>
        <dbReference type="SAM" id="Phobius"/>
    </source>
</evidence>
<dbReference type="CDD" id="cd06261">
    <property type="entry name" value="TM_PBP2"/>
    <property type="match status" value="1"/>
</dbReference>
<evidence type="ECO:0000256" key="2">
    <source>
        <dbReference type="ARBA" id="ARBA00022448"/>
    </source>
</evidence>